<name>A0A164YTL3_9CRUS</name>
<gene>
    <name evidence="1" type="ORF">APZ42_018824</name>
</gene>
<dbReference type="AlphaFoldDB" id="A0A164YTL3"/>
<keyword evidence="2" id="KW-1185">Reference proteome</keyword>
<protein>
    <submittedName>
        <fullName evidence="1">Uncharacterized protein</fullName>
    </submittedName>
</protein>
<dbReference type="Proteomes" id="UP000076858">
    <property type="component" value="Unassembled WGS sequence"/>
</dbReference>
<dbReference type="EMBL" id="LRGB01000868">
    <property type="protein sequence ID" value="KZS15593.1"/>
    <property type="molecule type" value="Genomic_DNA"/>
</dbReference>
<comment type="caution">
    <text evidence="1">The sequence shown here is derived from an EMBL/GenBank/DDBJ whole genome shotgun (WGS) entry which is preliminary data.</text>
</comment>
<accession>A0A164YTL3</accession>
<evidence type="ECO:0000313" key="2">
    <source>
        <dbReference type="Proteomes" id="UP000076858"/>
    </source>
</evidence>
<proteinExistence type="predicted"/>
<evidence type="ECO:0000313" key="1">
    <source>
        <dbReference type="EMBL" id="KZS15593.1"/>
    </source>
</evidence>
<sequence length="57" mass="6914">MRPRKLQKGECLEIKWFQLLPIISFHGRGIRSNRFNCRFFEQTGYYNFSSNTLSFHL</sequence>
<reference evidence="1 2" key="1">
    <citation type="submission" date="2016-03" db="EMBL/GenBank/DDBJ databases">
        <title>EvidentialGene: Evidence-directed Construction of Genes on Genomes.</title>
        <authorList>
            <person name="Gilbert D.G."/>
            <person name="Choi J.-H."/>
            <person name="Mockaitis K."/>
            <person name="Colbourne J."/>
            <person name="Pfrender M."/>
        </authorList>
    </citation>
    <scope>NUCLEOTIDE SEQUENCE [LARGE SCALE GENOMIC DNA]</scope>
    <source>
        <strain evidence="1 2">Xinb3</strain>
        <tissue evidence="1">Complete organism</tissue>
    </source>
</reference>
<organism evidence="1 2">
    <name type="scientific">Daphnia magna</name>
    <dbReference type="NCBI Taxonomy" id="35525"/>
    <lineage>
        <taxon>Eukaryota</taxon>
        <taxon>Metazoa</taxon>
        <taxon>Ecdysozoa</taxon>
        <taxon>Arthropoda</taxon>
        <taxon>Crustacea</taxon>
        <taxon>Branchiopoda</taxon>
        <taxon>Diplostraca</taxon>
        <taxon>Cladocera</taxon>
        <taxon>Anomopoda</taxon>
        <taxon>Daphniidae</taxon>
        <taxon>Daphnia</taxon>
    </lineage>
</organism>